<keyword evidence="3" id="KW-1185">Reference proteome</keyword>
<dbReference type="EMBL" id="LN650648">
    <property type="protein sequence ID" value="CEI72484.1"/>
    <property type="molecule type" value="Genomic_DNA"/>
</dbReference>
<dbReference type="RefSeq" id="WP_092926494.1">
    <property type="nucleotide sequence ID" value="NZ_FJTZ01000012.1"/>
</dbReference>
<protein>
    <submittedName>
        <fullName evidence="2">Acetyltransferase</fullName>
    </submittedName>
</protein>
<dbReference type="AlphaFoldDB" id="A0A2P2BU33"/>
<reference evidence="2 3" key="1">
    <citation type="submission" date="2014-09" db="EMBL/GenBank/DDBJ databases">
        <authorList>
            <person name="Hornung B.V."/>
        </authorList>
    </citation>
    <scope>NUCLEOTIDE SEQUENCE [LARGE SCALE GENOMIC DNA]</scope>
    <source>
        <strain evidence="2 3">FRIFI</strain>
    </source>
</reference>
<dbReference type="KEGG" id="rhom:FRIFI_0944"/>
<gene>
    <name evidence="2" type="ORF">FRIFI_0944</name>
</gene>
<dbReference type="InterPro" id="IPR016181">
    <property type="entry name" value="Acyl_CoA_acyltransferase"/>
</dbReference>
<evidence type="ECO:0000259" key="1">
    <source>
        <dbReference type="PROSITE" id="PS51186"/>
    </source>
</evidence>
<keyword evidence="2" id="KW-0808">Transferase</keyword>
<dbReference type="CDD" id="cd04301">
    <property type="entry name" value="NAT_SF"/>
    <property type="match status" value="1"/>
</dbReference>
<name>A0A2P2BU33_9FIRM</name>
<dbReference type="Gene3D" id="3.40.630.30">
    <property type="match status" value="1"/>
</dbReference>
<dbReference type="GO" id="GO:0016747">
    <property type="term" value="F:acyltransferase activity, transferring groups other than amino-acyl groups"/>
    <property type="evidence" value="ECO:0007669"/>
    <property type="project" value="InterPro"/>
</dbReference>
<dbReference type="SUPFAM" id="SSF55729">
    <property type="entry name" value="Acyl-CoA N-acyltransferases (Nat)"/>
    <property type="match status" value="1"/>
</dbReference>
<dbReference type="InterPro" id="IPR000182">
    <property type="entry name" value="GNAT_dom"/>
</dbReference>
<proteinExistence type="predicted"/>
<dbReference type="PROSITE" id="PS51186">
    <property type="entry name" value="GNAT"/>
    <property type="match status" value="1"/>
</dbReference>
<evidence type="ECO:0000313" key="2">
    <source>
        <dbReference type="EMBL" id="CEI72484.1"/>
    </source>
</evidence>
<accession>A0A2P2BU33</accession>
<organism evidence="2 3">
    <name type="scientific">Romboutsia hominis</name>
    <dbReference type="NCBI Taxonomy" id="1507512"/>
    <lineage>
        <taxon>Bacteria</taxon>
        <taxon>Bacillati</taxon>
        <taxon>Bacillota</taxon>
        <taxon>Clostridia</taxon>
        <taxon>Peptostreptococcales</taxon>
        <taxon>Peptostreptococcaceae</taxon>
        <taxon>Romboutsia</taxon>
    </lineage>
</organism>
<dbReference type="Proteomes" id="UP000245695">
    <property type="component" value="Chromosome 1"/>
</dbReference>
<sequence length="167" mass="19041">MKFRKSKTNDVKSIMKIINQAQEFFKNKGIDQWQNGYPNEDTIIGDIKNVESYVLEKDGEVVATSMVTFKGEPTYESIYDGKWLSNNKYAAIHRVAVSNNHKGLGLSTEIIKCVEQLCVDSGVHSIKIDTHEENIPMQRVLKKNGFKYCGIIYVDDSSKRIAFEKLL</sequence>
<evidence type="ECO:0000313" key="3">
    <source>
        <dbReference type="Proteomes" id="UP000245695"/>
    </source>
</evidence>
<feature type="domain" description="N-acetyltransferase" evidence="1">
    <location>
        <begin position="1"/>
        <end position="167"/>
    </location>
</feature>
<dbReference type="Pfam" id="PF00583">
    <property type="entry name" value="Acetyltransf_1"/>
    <property type="match status" value="1"/>
</dbReference>